<dbReference type="GO" id="GO:0016787">
    <property type="term" value="F:hydrolase activity"/>
    <property type="evidence" value="ECO:0007669"/>
    <property type="project" value="UniProtKB-KW"/>
</dbReference>
<dbReference type="PANTHER" id="PTHR43037">
    <property type="entry name" value="UNNAMED PRODUCT-RELATED"/>
    <property type="match status" value="1"/>
</dbReference>
<evidence type="ECO:0000256" key="3">
    <source>
        <dbReference type="SAM" id="MobiDB-lite"/>
    </source>
</evidence>
<dbReference type="Proteomes" id="UP000198928">
    <property type="component" value="Unassembled WGS sequence"/>
</dbReference>
<evidence type="ECO:0000313" key="5">
    <source>
        <dbReference type="Proteomes" id="UP000198928"/>
    </source>
</evidence>
<dbReference type="InterPro" id="IPR029058">
    <property type="entry name" value="AB_hydrolase_fold"/>
</dbReference>
<keyword evidence="2" id="KW-0378">Hydrolase</keyword>
<dbReference type="InterPro" id="IPR050955">
    <property type="entry name" value="Plant_Biomass_Hydrol_Est"/>
</dbReference>
<feature type="compositionally biased region" description="Basic and acidic residues" evidence="3">
    <location>
        <begin position="17"/>
        <end position="31"/>
    </location>
</feature>
<accession>A0A1I3XG64</accession>
<organism evidence="4 5">
    <name type="scientific">Streptomyces pini</name>
    <dbReference type="NCBI Taxonomy" id="1520580"/>
    <lineage>
        <taxon>Bacteria</taxon>
        <taxon>Bacillati</taxon>
        <taxon>Actinomycetota</taxon>
        <taxon>Actinomycetes</taxon>
        <taxon>Kitasatosporales</taxon>
        <taxon>Streptomycetaceae</taxon>
        <taxon>Streptomyces</taxon>
    </lineage>
</organism>
<reference evidence="5" key="1">
    <citation type="submission" date="2016-10" db="EMBL/GenBank/DDBJ databases">
        <authorList>
            <person name="Varghese N."/>
            <person name="Submissions S."/>
        </authorList>
    </citation>
    <scope>NUCLEOTIDE SEQUENCE [LARGE SCALE GENOMIC DNA]</scope>
    <source>
        <strain evidence="5">PL19</strain>
    </source>
</reference>
<dbReference type="Gene3D" id="3.40.50.1820">
    <property type="entry name" value="alpha/beta hydrolase"/>
    <property type="match status" value="1"/>
</dbReference>
<dbReference type="SUPFAM" id="SSF53474">
    <property type="entry name" value="alpha/beta-Hydrolases"/>
    <property type="match status" value="1"/>
</dbReference>
<keyword evidence="5" id="KW-1185">Reference proteome</keyword>
<sequence length="260" mass="26634">MTGTDAGEGAGGAPGPERARPHPEAGDDVPHGRLSARPSASPPPVSPPGAGEGGPGTHRLEGRALLRVPPPSGAGAPARPYWLVVVLHGAGGTAEQALTWLLPQAGSGRLLLLAPQATGSTWDVVGGGYGPDVARLDAVLHGVFRRFPVDPEGVAVAGFSDGASYALSLGLANGDLFGAVLAFSPGFMAPMVHRGHPRIFVSHGRDDPVLPVGTCSRRLVPRLAQSGYAVTYREFGGGNEVPPELATEALRWWVDGPRAA</sequence>
<dbReference type="InterPro" id="IPR000801">
    <property type="entry name" value="Esterase-like"/>
</dbReference>
<evidence type="ECO:0000313" key="4">
    <source>
        <dbReference type="EMBL" id="SFK18492.1"/>
    </source>
</evidence>
<proteinExistence type="predicted"/>
<keyword evidence="1" id="KW-0732">Signal</keyword>
<feature type="compositionally biased region" description="Gly residues" evidence="3">
    <location>
        <begin position="1"/>
        <end position="14"/>
    </location>
</feature>
<evidence type="ECO:0000256" key="2">
    <source>
        <dbReference type="ARBA" id="ARBA00022801"/>
    </source>
</evidence>
<protein>
    <submittedName>
        <fullName evidence="4">Predicted esterase</fullName>
    </submittedName>
</protein>
<dbReference type="AlphaFoldDB" id="A0A1I3XG64"/>
<name>A0A1I3XG64_9ACTN</name>
<dbReference type="RefSeq" id="WP_217655808.1">
    <property type="nucleotide sequence ID" value="NZ_FOSG01000004.1"/>
</dbReference>
<evidence type="ECO:0000256" key="1">
    <source>
        <dbReference type="ARBA" id="ARBA00022729"/>
    </source>
</evidence>
<dbReference type="Pfam" id="PF00756">
    <property type="entry name" value="Esterase"/>
    <property type="match status" value="1"/>
</dbReference>
<feature type="region of interest" description="Disordered" evidence="3">
    <location>
        <begin position="1"/>
        <end position="60"/>
    </location>
</feature>
<gene>
    <name evidence="4" type="ORF">SAMN05192584_104161</name>
</gene>
<dbReference type="EMBL" id="FOSG01000004">
    <property type="protein sequence ID" value="SFK18492.1"/>
    <property type="molecule type" value="Genomic_DNA"/>
</dbReference>
<dbReference type="PANTHER" id="PTHR43037:SF5">
    <property type="entry name" value="FERULOYL ESTERASE"/>
    <property type="match status" value="1"/>
</dbReference>